<reference evidence="1 2" key="1">
    <citation type="submission" date="2013-09" db="EMBL/GenBank/DDBJ databases">
        <title>Corchorus capsularis genome sequencing.</title>
        <authorList>
            <person name="Alam M."/>
            <person name="Haque M.S."/>
            <person name="Islam M.S."/>
            <person name="Emdad E.M."/>
            <person name="Islam M.M."/>
            <person name="Ahmed B."/>
            <person name="Halim A."/>
            <person name="Hossen Q.M.M."/>
            <person name="Hossain M.Z."/>
            <person name="Ahmed R."/>
            <person name="Khan M.M."/>
            <person name="Islam R."/>
            <person name="Rashid M.M."/>
            <person name="Khan S.A."/>
            <person name="Rahman M.S."/>
            <person name="Alam M."/>
        </authorList>
    </citation>
    <scope>NUCLEOTIDE SEQUENCE [LARGE SCALE GENOMIC DNA]</scope>
    <source>
        <strain evidence="2">cv. CVL-1</strain>
        <tissue evidence="1">Whole seedling</tissue>
    </source>
</reference>
<organism evidence="1 2">
    <name type="scientific">Corchorus capsularis</name>
    <name type="common">Jute</name>
    <dbReference type="NCBI Taxonomy" id="210143"/>
    <lineage>
        <taxon>Eukaryota</taxon>
        <taxon>Viridiplantae</taxon>
        <taxon>Streptophyta</taxon>
        <taxon>Embryophyta</taxon>
        <taxon>Tracheophyta</taxon>
        <taxon>Spermatophyta</taxon>
        <taxon>Magnoliopsida</taxon>
        <taxon>eudicotyledons</taxon>
        <taxon>Gunneridae</taxon>
        <taxon>Pentapetalae</taxon>
        <taxon>rosids</taxon>
        <taxon>malvids</taxon>
        <taxon>Malvales</taxon>
        <taxon>Malvaceae</taxon>
        <taxon>Grewioideae</taxon>
        <taxon>Apeibeae</taxon>
        <taxon>Corchorus</taxon>
    </lineage>
</organism>
<dbReference type="Gramene" id="OMO87034">
    <property type="protein sequence ID" value="OMO87034"/>
    <property type="gene ID" value="CCACVL1_09303"/>
</dbReference>
<protein>
    <submittedName>
        <fullName evidence="1">Uncharacterized protein</fullName>
    </submittedName>
</protein>
<dbReference type="Proteomes" id="UP000188268">
    <property type="component" value="Unassembled WGS sequence"/>
</dbReference>
<accession>A0A1R3IWU9</accession>
<comment type="caution">
    <text evidence="1">The sequence shown here is derived from an EMBL/GenBank/DDBJ whole genome shotgun (WGS) entry which is preliminary data.</text>
</comment>
<sequence>MNKEPSPRSNRLGHLNKKVFLWVIERFNRFNRRVDPPYACRQAGGHEQATTKGLLAWKVGV</sequence>
<dbReference type="EMBL" id="AWWV01009334">
    <property type="protein sequence ID" value="OMO87034.1"/>
    <property type="molecule type" value="Genomic_DNA"/>
</dbReference>
<proteinExistence type="predicted"/>
<dbReference type="AlphaFoldDB" id="A0A1R3IWU9"/>
<gene>
    <name evidence="1" type="ORF">CCACVL1_09303</name>
</gene>
<evidence type="ECO:0000313" key="1">
    <source>
        <dbReference type="EMBL" id="OMO87034.1"/>
    </source>
</evidence>
<keyword evidence="2" id="KW-1185">Reference proteome</keyword>
<name>A0A1R3IWU9_COCAP</name>
<evidence type="ECO:0000313" key="2">
    <source>
        <dbReference type="Proteomes" id="UP000188268"/>
    </source>
</evidence>